<dbReference type="PROSITE" id="PS50157">
    <property type="entry name" value="ZINC_FINGER_C2H2_2"/>
    <property type="match status" value="3"/>
</dbReference>
<dbReference type="GO" id="GO:0000981">
    <property type="term" value="F:DNA-binding transcription factor activity, RNA polymerase II-specific"/>
    <property type="evidence" value="ECO:0007669"/>
    <property type="project" value="TreeGrafter"/>
</dbReference>
<dbReference type="PANTHER" id="PTHR19818">
    <property type="entry name" value="ZINC FINGER PROTEIN ZIC AND GLI"/>
    <property type="match status" value="1"/>
</dbReference>
<feature type="non-terminal residue" evidence="8">
    <location>
        <position position="1180"/>
    </location>
</feature>
<dbReference type="GO" id="GO:0000978">
    <property type="term" value="F:RNA polymerase II cis-regulatory region sequence-specific DNA binding"/>
    <property type="evidence" value="ECO:0007669"/>
    <property type="project" value="TreeGrafter"/>
</dbReference>
<proteinExistence type="predicted"/>
<evidence type="ECO:0000259" key="7">
    <source>
        <dbReference type="PROSITE" id="PS50157"/>
    </source>
</evidence>
<dbReference type="SUPFAM" id="SSF57667">
    <property type="entry name" value="beta-beta-alpha zinc fingers"/>
    <property type="match status" value="2"/>
</dbReference>
<accession>A0A0K2UXF4</accession>
<keyword evidence="3 5" id="KW-0863">Zinc-finger</keyword>
<dbReference type="Gene3D" id="3.30.160.60">
    <property type="entry name" value="Classic Zinc Finger"/>
    <property type="match status" value="3"/>
</dbReference>
<feature type="compositionally biased region" description="Basic and acidic residues" evidence="6">
    <location>
        <begin position="755"/>
        <end position="780"/>
    </location>
</feature>
<keyword evidence="1" id="KW-0479">Metal-binding</keyword>
<feature type="compositionally biased region" description="Basic residues" evidence="6">
    <location>
        <begin position="541"/>
        <end position="560"/>
    </location>
</feature>
<feature type="region of interest" description="Disordered" evidence="6">
    <location>
        <begin position="735"/>
        <end position="780"/>
    </location>
</feature>
<evidence type="ECO:0000256" key="4">
    <source>
        <dbReference type="ARBA" id="ARBA00022833"/>
    </source>
</evidence>
<dbReference type="GO" id="GO:0008270">
    <property type="term" value="F:zinc ion binding"/>
    <property type="evidence" value="ECO:0007669"/>
    <property type="project" value="UniProtKB-KW"/>
</dbReference>
<feature type="region of interest" description="Disordered" evidence="6">
    <location>
        <begin position="1"/>
        <end position="85"/>
    </location>
</feature>
<dbReference type="PANTHER" id="PTHR19818:SF139">
    <property type="entry name" value="PAIR-RULE PROTEIN ODD-PAIRED"/>
    <property type="match status" value="1"/>
</dbReference>
<feature type="compositionally biased region" description="Low complexity" evidence="6">
    <location>
        <begin position="97"/>
        <end position="118"/>
    </location>
</feature>
<feature type="compositionally biased region" description="Low complexity" evidence="6">
    <location>
        <begin position="192"/>
        <end position="202"/>
    </location>
</feature>
<evidence type="ECO:0000256" key="5">
    <source>
        <dbReference type="PROSITE-ProRule" id="PRU00042"/>
    </source>
</evidence>
<dbReference type="AlphaFoldDB" id="A0A0K2UXF4"/>
<dbReference type="OrthoDB" id="8117402at2759"/>
<feature type="region of interest" description="Disordered" evidence="6">
    <location>
        <begin position="97"/>
        <end position="245"/>
    </location>
</feature>
<feature type="region of interest" description="Disordered" evidence="6">
    <location>
        <begin position="535"/>
        <end position="560"/>
    </location>
</feature>
<organism evidence="8">
    <name type="scientific">Lepeophtheirus salmonis</name>
    <name type="common">Salmon louse</name>
    <name type="synonym">Caligus salmonis</name>
    <dbReference type="NCBI Taxonomy" id="72036"/>
    <lineage>
        <taxon>Eukaryota</taxon>
        <taxon>Metazoa</taxon>
        <taxon>Ecdysozoa</taxon>
        <taxon>Arthropoda</taxon>
        <taxon>Crustacea</taxon>
        <taxon>Multicrustacea</taxon>
        <taxon>Hexanauplia</taxon>
        <taxon>Copepoda</taxon>
        <taxon>Siphonostomatoida</taxon>
        <taxon>Caligidae</taxon>
        <taxon>Lepeophtheirus</taxon>
    </lineage>
</organism>
<evidence type="ECO:0000256" key="1">
    <source>
        <dbReference type="ARBA" id="ARBA00022723"/>
    </source>
</evidence>
<evidence type="ECO:0000256" key="2">
    <source>
        <dbReference type="ARBA" id="ARBA00022737"/>
    </source>
</evidence>
<feature type="compositionally biased region" description="Low complexity" evidence="6">
    <location>
        <begin position="134"/>
        <end position="173"/>
    </location>
</feature>
<keyword evidence="4" id="KW-0862">Zinc</keyword>
<dbReference type="InterPro" id="IPR013087">
    <property type="entry name" value="Znf_C2H2_type"/>
</dbReference>
<dbReference type="PROSITE" id="PS00028">
    <property type="entry name" value="ZINC_FINGER_C2H2_1"/>
    <property type="match status" value="3"/>
</dbReference>
<feature type="compositionally biased region" description="Low complexity" evidence="6">
    <location>
        <begin position="312"/>
        <end position="331"/>
    </location>
</feature>
<feature type="compositionally biased region" description="Polar residues" evidence="6">
    <location>
        <begin position="174"/>
        <end position="187"/>
    </location>
</feature>
<feature type="region of interest" description="Disordered" evidence="6">
    <location>
        <begin position="395"/>
        <end position="439"/>
    </location>
</feature>
<feature type="domain" description="C2H2-type" evidence="7">
    <location>
        <begin position="934"/>
        <end position="961"/>
    </location>
</feature>
<keyword evidence="2" id="KW-0677">Repeat</keyword>
<dbReference type="InterPro" id="IPR036236">
    <property type="entry name" value="Znf_C2H2_sf"/>
</dbReference>
<name>A0A0K2UXF4_LEPSM</name>
<feature type="compositionally biased region" description="Acidic residues" evidence="6">
    <location>
        <begin position="397"/>
        <end position="411"/>
    </location>
</feature>
<dbReference type="GO" id="GO:0045944">
    <property type="term" value="P:positive regulation of transcription by RNA polymerase II"/>
    <property type="evidence" value="ECO:0007669"/>
    <property type="project" value="UniProtKB-ARBA"/>
</dbReference>
<feature type="compositionally biased region" description="Low complexity" evidence="6">
    <location>
        <begin position="1"/>
        <end position="24"/>
    </location>
</feature>
<feature type="domain" description="C2H2-type" evidence="7">
    <location>
        <begin position="880"/>
        <end position="908"/>
    </location>
</feature>
<evidence type="ECO:0000256" key="3">
    <source>
        <dbReference type="ARBA" id="ARBA00022771"/>
    </source>
</evidence>
<feature type="compositionally biased region" description="Polar residues" evidence="6">
    <location>
        <begin position="51"/>
        <end position="63"/>
    </location>
</feature>
<feature type="compositionally biased region" description="Basic and acidic residues" evidence="6">
    <location>
        <begin position="636"/>
        <end position="651"/>
    </location>
</feature>
<feature type="region of interest" description="Disordered" evidence="6">
    <location>
        <begin position="636"/>
        <end position="656"/>
    </location>
</feature>
<feature type="domain" description="C2H2-type" evidence="7">
    <location>
        <begin position="962"/>
        <end position="985"/>
    </location>
</feature>
<feature type="compositionally biased region" description="Low complexity" evidence="6">
    <location>
        <begin position="344"/>
        <end position="355"/>
    </location>
</feature>
<reference evidence="8" key="1">
    <citation type="submission" date="2014-05" db="EMBL/GenBank/DDBJ databases">
        <authorList>
            <person name="Chronopoulou M."/>
        </authorList>
    </citation>
    <scope>NUCLEOTIDE SEQUENCE</scope>
    <source>
        <tissue evidence="8">Whole organism</tissue>
    </source>
</reference>
<feature type="compositionally biased region" description="Polar residues" evidence="6">
    <location>
        <begin position="124"/>
        <end position="133"/>
    </location>
</feature>
<dbReference type="SMART" id="SM00355">
    <property type="entry name" value="ZnF_C2H2"/>
    <property type="match status" value="5"/>
</dbReference>
<dbReference type="GO" id="GO:0005634">
    <property type="term" value="C:nucleus"/>
    <property type="evidence" value="ECO:0007669"/>
    <property type="project" value="UniProtKB-ARBA"/>
</dbReference>
<feature type="compositionally biased region" description="Low complexity" evidence="6">
    <location>
        <begin position="417"/>
        <end position="429"/>
    </location>
</feature>
<sequence length="1180" mass="130849">MHHIQYSNSSNLSQQQPQQQQENNKSISWCKKRTLYQNGTGSGPVGGLRTPYTSPQDYTSPTTYFEGLGEDEGGGNSSGHLEDEEDLNTVLQSYLESTSFSDGQSSSSPSQQSTDSGFAGDGYSTPSSAISYYNPTIQNPPQQQQATQQQQQQPNYSADNYYYNTTTPTPNNNQGASSGNPYYSNNVDYAMHGSNNPGNNSNNHHHHGYMDANSYATQSSGGSSTYDHSSFVHNNPPHHPEDDFHSSEDLSVIVDQVLNSIDEAQFDTSNYGTEYSALMDEAPSSLLSCDHCGTPNLNKECKNCEMHSQQQQPQLQQQQQEQPPQFQQQQPSLHHQETLKATESNNNSSTFSNSNGCQQKKSSKTVAAVQPIQRSVGVVEPRVVVKIPMNKIRSSFGDEEEDGSDEEEDFEGIQTLNNNNNNSKNQNQSVIDDDFHSSLPPQMGEQENIGCIDFETLEEESAYSGEQQTMPPPLAAAAMEESNLKSSDILCYTKDMINDADQSLVGAAVEGFLEKEEIIPEQDFSSLENFKMSSLSTKKNNSSHHHHHKKKKHKRKKKKLCKCGGSKKRKRCETPTITNSSSFINDPDSISKHFVDAMEDSVLSSIVSDKNDYGKSVNPLKIVRISNSYESDEFKIKDPSGIPEGHDEESKSSSTFECPVLERQVYEVPTSSRKGCDNDINSFGKNNASLLSFRDLALKAAAAEGADNVVMYSNEEDEGEDDEDDNNKGIRVNEVTLEGQTPPPPSVTPPPPTLHRHDSPEPCDKETNVEEPLKDNEESKEELVDLLADLPTVLPQEQTNNTHNEQPPVIKIEASEQLKEEKGVNESETSLIKSKMLLEKDPEDEWLYCQTKNCHFWTRKPKRMERHKRTHAGTEEDMFYVCPDCFAKFYSLAKMLKHDRKFHTGEKDYECKICEAEVTDIHVHMRVHRADKEFRCSTCPLTFRHKNSLVRHVFQHSGERPYKCQTCNSGFFSLGKLKEHIRRRHPCLNEPLPNTPAPIIPIAVSPSLKTEGLVKQYPKLAPRINHVGNIPNVGGDDDVVIVGLKPAPPQQQLQQARPLTIPATAGPNSRTILAPSSIILPPQPAPQGVVSYLAQGPNGSFYLVTNPAPGANLFLRQGGDGILMPQQPLFIPQSPVLIPQQSQAPHGGPSIIQSNSNSTLFVVPTPVLNVPTAAQPTPKP</sequence>
<evidence type="ECO:0000256" key="6">
    <source>
        <dbReference type="SAM" id="MobiDB-lite"/>
    </source>
</evidence>
<feature type="compositionally biased region" description="Pro residues" evidence="6">
    <location>
        <begin position="741"/>
        <end position="753"/>
    </location>
</feature>
<dbReference type="EMBL" id="HACA01025010">
    <property type="protein sequence ID" value="CDW42371.1"/>
    <property type="molecule type" value="Transcribed_RNA"/>
</dbReference>
<protein>
    <submittedName>
        <fullName evidence="8">Zinc finger protein 236like [Aplysia californica]</fullName>
    </submittedName>
</protein>
<dbReference type="InterPro" id="IPR050329">
    <property type="entry name" value="GLI_C2H2-zinc-finger"/>
</dbReference>
<feature type="region of interest" description="Disordered" evidence="6">
    <location>
        <begin position="312"/>
        <end position="369"/>
    </location>
</feature>
<evidence type="ECO:0000313" key="8">
    <source>
        <dbReference type="EMBL" id="CDW42371.1"/>
    </source>
</evidence>